<evidence type="ECO:0000313" key="9">
    <source>
        <dbReference type="EMBL" id="RDW16160.1"/>
    </source>
</evidence>
<protein>
    <submittedName>
        <fullName evidence="9">QacE family quaternary ammonium compound efflux SMR transporter</fullName>
    </submittedName>
</protein>
<name>A0A3D8PJ88_9BACI</name>
<dbReference type="OrthoDB" id="21828at2"/>
<evidence type="ECO:0000256" key="1">
    <source>
        <dbReference type="ARBA" id="ARBA00004651"/>
    </source>
</evidence>
<evidence type="ECO:0000256" key="4">
    <source>
        <dbReference type="ARBA" id="ARBA00022692"/>
    </source>
</evidence>
<evidence type="ECO:0000256" key="7">
    <source>
        <dbReference type="RuleBase" id="RU003942"/>
    </source>
</evidence>
<dbReference type="GO" id="GO:0005886">
    <property type="term" value="C:plasma membrane"/>
    <property type="evidence" value="ECO:0007669"/>
    <property type="project" value="UniProtKB-SubCell"/>
</dbReference>
<proteinExistence type="inferred from homology"/>
<dbReference type="InterPro" id="IPR045324">
    <property type="entry name" value="Small_multidrug_res"/>
</dbReference>
<dbReference type="SUPFAM" id="SSF103481">
    <property type="entry name" value="Multidrug resistance efflux transporter EmrE"/>
    <property type="match status" value="1"/>
</dbReference>
<comment type="subcellular location">
    <subcellularLocation>
        <location evidence="1 7">Cell membrane</location>
        <topology evidence="1 7">Multi-pass membrane protein</topology>
    </subcellularLocation>
</comment>
<gene>
    <name evidence="9" type="ORF">CWR45_14880</name>
</gene>
<evidence type="ECO:0000256" key="2">
    <source>
        <dbReference type="ARBA" id="ARBA00022448"/>
    </source>
</evidence>
<dbReference type="PANTHER" id="PTHR30561:SF1">
    <property type="entry name" value="MULTIDRUG TRANSPORTER EMRE"/>
    <property type="match status" value="1"/>
</dbReference>
<reference evidence="10" key="1">
    <citation type="submission" date="2017-11" db="EMBL/GenBank/DDBJ databases">
        <authorList>
            <person name="Zhu W."/>
        </authorList>
    </citation>
    <scope>NUCLEOTIDE SEQUENCE [LARGE SCALE GENOMIC DNA]</scope>
    <source>
        <strain evidence="10">CAU 1051</strain>
    </source>
</reference>
<dbReference type="Proteomes" id="UP000256520">
    <property type="component" value="Unassembled WGS sequence"/>
</dbReference>
<keyword evidence="2" id="KW-0813">Transport</keyword>
<evidence type="ECO:0000313" key="10">
    <source>
        <dbReference type="Proteomes" id="UP000256520"/>
    </source>
</evidence>
<keyword evidence="5 8" id="KW-1133">Transmembrane helix</keyword>
<dbReference type="EMBL" id="PIOD01000020">
    <property type="protein sequence ID" value="RDW16160.1"/>
    <property type="molecule type" value="Genomic_DNA"/>
</dbReference>
<organism evidence="9 10">
    <name type="scientific">Oceanobacillus chungangensis</name>
    <dbReference type="NCBI Taxonomy" id="1229152"/>
    <lineage>
        <taxon>Bacteria</taxon>
        <taxon>Bacillati</taxon>
        <taxon>Bacillota</taxon>
        <taxon>Bacilli</taxon>
        <taxon>Bacillales</taxon>
        <taxon>Bacillaceae</taxon>
        <taxon>Oceanobacillus</taxon>
    </lineage>
</organism>
<evidence type="ECO:0000256" key="5">
    <source>
        <dbReference type="ARBA" id="ARBA00022989"/>
    </source>
</evidence>
<dbReference type="InterPro" id="IPR037185">
    <property type="entry name" value="EmrE-like"/>
</dbReference>
<accession>A0A3D8PJ88</accession>
<sequence>MSEYILLGIAIIAEVFGSSMLKLTEGFKKLFPSVGVIIGYAVAFYTLSLALQTLPLGLTYAIWSGVGTALTALVGIIFYKEGINLKKTIGILFIIGGVALLNSGS</sequence>
<feature type="transmembrane region" description="Helical" evidence="8">
    <location>
        <begin position="57"/>
        <end position="79"/>
    </location>
</feature>
<keyword evidence="3" id="KW-1003">Cell membrane</keyword>
<evidence type="ECO:0000256" key="3">
    <source>
        <dbReference type="ARBA" id="ARBA00022475"/>
    </source>
</evidence>
<dbReference type="PANTHER" id="PTHR30561">
    <property type="entry name" value="SMR FAMILY PROTON-DEPENDENT DRUG EFFLUX TRANSPORTER SUGE"/>
    <property type="match status" value="1"/>
</dbReference>
<evidence type="ECO:0000256" key="6">
    <source>
        <dbReference type="ARBA" id="ARBA00023136"/>
    </source>
</evidence>
<feature type="transmembrane region" description="Helical" evidence="8">
    <location>
        <begin position="30"/>
        <end position="51"/>
    </location>
</feature>
<dbReference type="InterPro" id="IPR000390">
    <property type="entry name" value="Small_drug/metabolite_transptr"/>
</dbReference>
<dbReference type="GO" id="GO:0022857">
    <property type="term" value="F:transmembrane transporter activity"/>
    <property type="evidence" value="ECO:0007669"/>
    <property type="project" value="InterPro"/>
</dbReference>
<comment type="similarity">
    <text evidence="7">Belongs to the drug/metabolite transporter (DMT) superfamily. Small multidrug resistance (SMR) (TC 2.A.7.1) family.</text>
</comment>
<dbReference type="RefSeq" id="WP_115750663.1">
    <property type="nucleotide sequence ID" value="NZ_PIOD01000020.1"/>
</dbReference>
<dbReference type="Pfam" id="PF00893">
    <property type="entry name" value="Multi_Drug_Res"/>
    <property type="match status" value="1"/>
</dbReference>
<evidence type="ECO:0000256" key="8">
    <source>
        <dbReference type="SAM" id="Phobius"/>
    </source>
</evidence>
<keyword evidence="4 7" id="KW-0812">Transmembrane</keyword>
<dbReference type="Gene3D" id="1.10.3730.20">
    <property type="match status" value="1"/>
</dbReference>
<keyword evidence="6 8" id="KW-0472">Membrane</keyword>
<dbReference type="FunFam" id="1.10.3730.20:FF:000001">
    <property type="entry name" value="Quaternary ammonium compound resistance transporter SugE"/>
    <property type="match status" value="1"/>
</dbReference>
<feature type="transmembrane region" description="Helical" evidence="8">
    <location>
        <begin position="6"/>
        <end position="23"/>
    </location>
</feature>
<comment type="caution">
    <text evidence="9">The sequence shown here is derived from an EMBL/GenBank/DDBJ whole genome shotgun (WGS) entry which is preliminary data.</text>
</comment>
<dbReference type="AlphaFoldDB" id="A0A3D8PJ88"/>
<keyword evidence="10" id="KW-1185">Reference proteome</keyword>